<dbReference type="Gene3D" id="3.40.190.290">
    <property type="match status" value="1"/>
</dbReference>
<comment type="caution">
    <text evidence="2">The sequence shown here is derived from an EMBL/GenBank/DDBJ whole genome shotgun (WGS) entry which is preliminary data.</text>
</comment>
<sequence>MPSAAIWRVNDMAAKQAALLAGLGWGRLPRHLAEPEIAAGRLVPLAVEAIESLDWSIPLPLHVAYRKNDALGSAASWMRDALVAAA</sequence>
<dbReference type="EMBL" id="MLCO01000059">
    <property type="protein sequence ID" value="ONG55995.1"/>
    <property type="molecule type" value="Genomic_DNA"/>
</dbReference>
<evidence type="ECO:0000313" key="2">
    <source>
        <dbReference type="EMBL" id="ONG55995.1"/>
    </source>
</evidence>
<keyword evidence="3" id="KW-1185">Reference proteome</keyword>
<evidence type="ECO:0000313" key="3">
    <source>
        <dbReference type="Proteomes" id="UP000188879"/>
    </source>
</evidence>
<dbReference type="InterPro" id="IPR005119">
    <property type="entry name" value="LysR_subst-bd"/>
</dbReference>
<dbReference type="Proteomes" id="UP000188879">
    <property type="component" value="Unassembled WGS sequence"/>
</dbReference>
<reference evidence="2 3" key="1">
    <citation type="submission" date="2016-10" db="EMBL/GenBank/DDBJ databases">
        <title>Draft Genome sequence of Roseomonas sp. strain M3.</title>
        <authorList>
            <person name="Subhash Y."/>
            <person name="Lee S."/>
        </authorList>
    </citation>
    <scope>NUCLEOTIDE SEQUENCE [LARGE SCALE GENOMIC DNA]</scope>
    <source>
        <strain evidence="2 3">M3</strain>
    </source>
</reference>
<dbReference type="SUPFAM" id="SSF53850">
    <property type="entry name" value="Periplasmic binding protein-like II"/>
    <property type="match status" value="1"/>
</dbReference>
<protein>
    <recommendedName>
        <fullName evidence="1">LysR substrate-binding domain-containing protein</fullName>
    </recommendedName>
</protein>
<feature type="domain" description="LysR substrate-binding" evidence="1">
    <location>
        <begin position="6"/>
        <end position="85"/>
    </location>
</feature>
<organism evidence="2 3">
    <name type="scientific">Teichococcus deserti</name>
    <dbReference type="NCBI Taxonomy" id="1817963"/>
    <lineage>
        <taxon>Bacteria</taxon>
        <taxon>Pseudomonadati</taxon>
        <taxon>Pseudomonadota</taxon>
        <taxon>Alphaproteobacteria</taxon>
        <taxon>Acetobacterales</taxon>
        <taxon>Roseomonadaceae</taxon>
        <taxon>Roseomonas</taxon>
    </lineage>
</organism>
<accession>A0A1V2H6T9</accession>
<dbReference type="AlphaFoldDB" id="A0A1V2H6T9"/>
<name>A0A1V2H6T9_9PROT</name>
<dbReference type="Pfam" id="PF03466">
    <property type="entry name" value="LysR_substrate"/>
    <property type="match status" value="1"/>
</dbReference>
<gene>
    <name evidence="2" type="ORF">BKE38_07490</name>
</gene>
<proteinExistence type="predicted"/>
<evidence type="ECO:0000259" key="1">
    <source>
        <dbReference type="Pfam" id="PF03466"/>
    </source>
</evidence>